<dbReference type="NCBIfam" id="NF038214">
    <property type="entry name" value="IS21_help_AAA"/>
    <property type="match status" value="1"/>
</dbReference>
<reference evidence="5 6" key="1">
    <citation type="journal article" date="2007" name="Int. J. Syst. Evol. Microbiol.">
        <title>Description of Pelomonas aquatica sp. nov. and Pelomonas puraquae sp. nov., isolated from industrial and haemodialysis water.</title>
        <authorList>
            <person name="Gomila M."/>
            <person name="Bowien B."/>
            <person name="Falsen E."/>
            <person name="Moore E.R."/>
            <person name="Lalucat J."/>
        </authorList>
    </citation>
    <scope>NUCLEOTIDE SEQUENCE [LARGE SCALE GENOMIC DNA]</scope>
    <source>
        <strain evidence="5 6">CCUG 52769</strain>
    </source>
</reference>
<dbReference type="RefSeq" id="WP_088483094.1">
    <property type="nucleotide sequence ID" value="NZ_NISI01000003.1"/>
</dbReference>
<dbReference type="GO" id="GO:0006260">
    <property type="term" value="P:DNA replication"/>
    <property type="evidence" value="ECO:0007669"/>
    <property type="project" value="TreeGrafter"/>
</dbReference>
<dbReference type="InterPro" id="IPR027417">
    <property type="entry name" value="P-loop_NTPase"/>
</dbReference>
<evidence type="ECO:0000256" key="2">
    <source>
        <dbReference type="ARBA" id="ARBA00022741"/>
    </source>
</evidence>
<organism evidence="5 6">
    <name type="scientific">Roseateles puraquae</name>
    <dbReference type="NCBI Taxonomy" id="431059"/>
    <lineage>
        <taxon>Bacteria</taxon>
        <taxon>Pseudomonadati</taxon>
        <taxon>Pseudomonadota</taxon>
        <taxon>Betaproteobacteria</taxon>
        <taxon>Burkholderiales</taxon>
        <taxon>Sphaerotilaceae</taxon>
        <taxon>Roseateles</taxon>
    </lineage>
</organism>
<accession>A0A254N928</accession>
<comment type="similarity">
    <text evidence="1">Belongs to the IS21/IS1162 putative ATP-binding protein family.</text>
</comment>
<dbReference type="PIRSF" id="PIRSF003073">
    <property type="entry name" value="DNAC_TnpB_IstB"/>
    <property type="match status" value="1"/>
</dbReference>
<evidence type="ECO:0000256" key="3">
    <source>
        <dbReference type="ARBA" id="ARBA00022840"/>
    </source>
</evidence>
<sequence>MLIKNTMESLATLRLHGMAEAFERQRASSSLQDLSFEDRFSMLVDAEISRRESGRMARLLKSARLKVSATPEDVDFRAERGLDKRKFSTLLNCDWIGKQHLVVTGPTGVGKTWLTCALGHQAIRKGMPVLYRRFSKLLEEFEVCRADGSLPKLRAQLAKARMLIIDDWGLTALGTRQRQDLFDLVDDCHGNSSLVLTSQLPTEKWHDYIGDPTIADAVLDRVLHAAHQIELKGESMRKQSKR</sequence>
<dbReference type="SUPFAM" id="SSF52540">
    <property type="entry name" value="P-loop containing nucleoside triphosphate hydrolases"/>
    <property type="match status" value="1"/>
</dbReference>
<evidence type="ECO:0000313" key="6">
    <source>
        <dbReference type="Proteomes" id="UP000197446"/>
    </source>
</evidence>
<dbReference type="Proteomes" id="UP000197446">
    <property type="component" value="Unassembled WGS sequence"/>
</dbReference>
<dbReference type="InterPro" id="IPR047661">
    <property type="entry name" value="IstB"/>
</dbReference>
<dbReference type="AlphaFoldDB" id="A0A254N928"/>
<dbReference type="SMART" id="SM00382">
    <property type="entry name" value="AAA"/>
    <property type="match status" value="1"/>
</dbReference>
<dbReference type="EMBL" id="NISI01000003">
    <property type="protein sequence ID" value="OWR04074.1"/>
    <property type="molecule type" value="Genomic_DNA"/>
</dbReference>
<evidence type="ECO:0000256" key="1">
    <source>
        <dbReference type="ARBA" id="ARBA00008059"/>
    </source>
</evidence>
<dbReference type="PANTHER" id="PTHR30050">
    <property type="entry name" value="CHROMOSOMAL REPLICATION INITIATOR PROTEIN DNAA"/>
    <property type="match status" value="1"/>
</dbReference>
<protein>
    <submittedName>
        <fullName evidence="5">AAA family ATPase</fullName>
    </submittedName>
</protein>
<dbReference type="InterPro" id="IPR028350">
    <property type="entry name" value="DNAC/IstB-like"/>
</dbReference>
<dbReference type="PANTHER" id="PTHR30050:SF4">
    <property type="entry name" value="ATP-BINDING PROTEIN RV3427C IN INSERTION SEQUENCE-RELATED"/>
    <property type="match status" value="1"/>
</dbReference>
<dbReference type="Gene3D" id="3.40.50.300">
    <property type="entry name" value="P-loop containing nucleotide triphosphate hydrolases"/>
    <property type="match status" value="1"/>
</dbReference>
<keyword evidence="2" id="KW-0547">Nucleotide-binding</keyword>
<evidence type="ECO:0000259" key="4">
    <source>
        <dbReference type="SMART" id="SM00382"/>
    </source>
</evidence>
<dbReference type="InterPro" id="IPR003593">
    <property type="entry name" value="AAA+_ATPase"/>
</dbReference>
<dbReference type="InterPro" id="IPR002611">
    <property type="entry name" value="IstB_ATP-bd"/>
</dbReference>
<feature type="domain" description="AAA+ ATPase" evidence="4">
    <location>
        <begin position="97"/>
        <end position="230"/>
    </location>
</feature>
<keyword evidence="6" id="KW-1185">Reference proteome</keyword>
<dbReference type="GO" id="GO:0005524">
    <property type="term" value="F:ATP binding"/>
    <property type="evidence" value="ECO:0007669"/>
    <property type="project" value="UniProtKB-KW"/>
</dbReference>
<dbReference type="Pfam" id="PF01695">
    <property type="entry name" value="IstB_IS21"/>
    <property type="match status" value="1"/>
</dbReference>
<proteinExistence type="inferred from homology"/>
<comment type="caution">
    <text evidence="5">The sequence shown here is derived from an EMBL/GenBank/DDBJ whole genome shotgun (WGS) entry which is preliminary data.</text>
</comment>
<gene>
    <name evidence="5" type="ORF">CDO81_10145</name>
</gene>
<name>A0A254N928_9BURK</name>
<dbReference type="CDD" id="cd00009">
    <property type="entry name" value="AAA"/>
    <property type="match status" value="1"/>
</dbReference>
<dbReference type="OrthoDB" id="8150723at2"/>
<keyword evidence="3" id="KW-0067">ATP-binding</keyword>
<evidence type="ECO:0000313" key="5">
    <source>
        <dbReference type="EMBL" id="OWR04074.1"/>
    </source>
</evidence>